<feature type="binding site" evidence="19">
    <location>
        <begin position="407"/>
        <end position="409"/>
    </location>
    <ligand>
        <name>FAD</name>
        <dbReference type="ChEBI" id="CHEBI:57692"/>
    </ligand>
</feature>
<reference evidence="24" key="1">
    <citation type="submission" date="2025-05" db="UniProtKB">
        <authorList>
            <consortium name="Ensembl"/>
        </authorList>
    </citation>
    <scope>IDENTIFICATION</scope>
</reference>
<dbReference type="Ensembl" id="ENSSSCT00045057670.1">
    <property type="protein sequence ID" value="ENSSSCP00045040336.1"/>
    <property type="gene ID" value="ENSSSCG00045033616.1"/>
</dbReference>
<dbReference type="Proteomes" id="UP000694724">
    <property type="component" value="Unplaced"/>
</dbReference>
<dbReference type="AlphaFoldDB" id="A0A8D0RIY6"/>
<evidence type="ECO:0000313" key="23">
    <source>
        <dbReference type="Ensembl" id="ENSSSCP00015011567.1"/>
    </source>
</evidence>
<dbReference type="PANTHER" id="PTHR11455">
    <property type="entry name" value="CRYPTOCHROME"/>
    <property type="match status" value="1"/>
</dbReference>
<comment type="similarity">
    <text evidence="4">Belongs to the DNA photolyase class-1 family.</text>
</comment>
<name>A0A8D0RIY6_PIG</name>
<keyword evidence="15" id="KW-0804">Transcription</keyword>
<keyword evidence="9 19" id="KW-0285">Flavoprotein</keyword>
<keyword evidence="16" id="KW-0675">Receptor</keyword>
<keyword evidence="14" id="KW-0090">Biological rhythms</keyword>
<keyword evidence="8" id="KW-0716">Sensory transduction</keyword>
<evidence type="ECO:0000256" key="13">
    <source>
        <dbReference type="ARBA" id="ARBA00023015"/>
    </source>
</evidence>
<feature type="compositionally biased region" description="Basic and acidic residues" evidence="21">
    <location>
        <begin position="573"/>
        <end position="584"/>
    </location>
</feature>
<dbReference type="Pfam" id="PF03441">
    <property type="entry name" value="FAD_binding_7"/>
    <property type="match status" value="1"/>
</dbReference>
<sequence>MMAAAVATAAASSPAPAAGAEGASSVHWFRKGLRLHDNPALLAAVRGAHCVRCVYILDPWFAASSSVGINRWRFLLQSLEDLDTSLRKLNSRLFVVRGQPADVFPRLFKEWGVTRLTFEYDSEPFGKERDAAIMKMAKEAGVEVVTENSHTLYDLDKIIELNGQKPPLTYKRFQALISRMELPKKPVGSVTSQQMESCRAEIQENHDETYGVPSLEELGFPTEGLGPAVWQGGETEALARLDKHLERKAWVANYERPRMNANSLLASPTGLSPYLRFGCLSCRLFYYRLWDLYKKVKRNSTPPLSLFGQLLWREFFYTAATNNPRFDRMEGNPICIQIPWDRNPEALAKWAEGKTGFPWIDAIMTQLRQEGWIHHLARHAVACFLTRGDLWVSWESGVRVFDELLLDADFSVNAGSWMWLSCSAFFQQFFHCYCPVGFGRRTDPSGDYIRRYLPKLKGFPSRYIYEPWNAPESVQKAAKCIIGVDYPRPIVNHAETSRLNIERMKQIYQQLSRYRGLCLLASVPSCVEDLSNPVAEPSSSQAGSVSAAGECSWPPEACVSPGGTAEPPPLRSLRAEDGGQDKSGLHRARIPPGETDGKGPMQGPDR</sequence>
<dbReference type="SUPFAM" id="SSF52425">
    <property type="entry name" value="Cryptochrome/photolyase, N-terminal domain"/>
    <property type="match status" value="1"/>
</dbReference>
<dbReference type="SUPFAM" id="SSF48173">
    <property type="entry name" value="Cryptochrome/photolyase FAD-binding domain"/>
    <property type="match status" value="1"/>
</dbReference>
<evidence type="ECO:0000256" key="1">
    <source>
        <dbReference type="ARBA" id="ARBA00001932"/>
    </source>
</evidence>
<dbReference type="InterPro" id="IPR005101">
    <property type="entry name" value="Cryptochr/Photolyase_FAD-bd"/>
</dbReference>
<dbReference type="Ensembl" id="ENSSSCT00035108827.1">
    <property type="protein sequence ID" value="ENSSSCP00035047186.1"/>
    <property type="gene ID" value="ENSSSCG00035079451.1"/>
</dbReference>
<comment type="cofactor">
    <cofactor evidence="1">
        <name>(6R)-5,10-methylene-5,6,7,8-tetrahydrofolate</name>
        <dbReference type="ChEBI" id="CHEBI:15636"/>
    </cofactor>
</comment>
<evidence type="ECO:0000256" key="16">
    <source>
        <dbReference type="ARBA" id="ARBA00023170"/>
    </source>
</evidence>
<dbReference type="Gene3D" id="1.25.40.80">
    <property type="match status" value="1"/>
</dbReference>
<dbReference type="FunFam" id="1.25.40.80:FF:000003">
    <property type="entry name" value="cryptochrome-1 isoform X1"/>
    <property type="match status" value="1"/>
</dbReference>
<dbReference type="GO" id="GO:0009881">
    <property type="term" value="F:photoreceptor activity"/>
    <property type="evidence" value="ECO:0007669"/>
    <property type="project" value="UniProtKB-KW"/>
</dbReference>
<dbReference type="PROSITE" id="PS51645">
    <property type="entry name" value="PHR_CRY_ALPHA_BETA"/>
    <property type="match status" value="1"/>
</dbReference>
<evidence type="ECO:0000256" key="18">
    <source>
        <dbReference type="ARBA" id="ARBA00070542"/>
    </source>
</evidence>
<proteinExistence type="inferred from homology"/>
<evidence type="ECO:0000256" key="2">
    <source>
        <dbReference type="ARBA" id="ARBA00004123"/>
    </source>
</evidence>
<dbReference type="Ensembl" id="ENSSSCT00030063057.1">
    <property type="protein sequence ID" value="ENSSSCP00030028845.1"/>
    <property type="gene ID" value="ENSSSCG00030045109.1"/>
</dbReference>
<dbReference type="InterPro" id="IPR036155">
    <property type="entry name" value="Crypto/Photolyase_N_sf"/>
</dbReference>
<evidence type="ECO:0000256" key="21">
    <source>
        <dbReference type="SAM" id="MobiDB-lite"/>
    </source>
</evidence>
<gene>
    <name evidence="23" type="primary">CRY2</name>
</gene>
<keyword evidence="6" id="KW-0678">Repressor</keyword>
<evidence type="ECO:0000256" key="15">
    <source>
        <dbReference type="ARBA" id="ARBA00023163"/>
    </source>
</evidence>
<dbReference type="Proteomes" id="UP000694720">
    <property type="component" value="Unplaced"/>
</dbReference>
<dbReference type="FunFam" id="1.25.40.80:FF:000001">
    <property type="entry name" value="Cryptochrome circadian regulator 2"/>
    <property type="match status" value="1"/>
</dbReference>
<evidence type="ECO:0000256" key="20">
    <source>
        <dbReference type="PIRSR" id="PIRSR602081-2"/>
    </source>
</evidence>
<dbReference type="Proteomes" id="UP000694571">
    <property type="component" value="Unplaced"/>
</dbReference>
<dbReference type="Proteomes" id="UP000694726">
    <property type="component" value="Unplaced"/>
</dbReference>
<protein>
    <recommendedName>
        <fullName evidence="18">Cryptochrome-2</fullName>
    </recommendedName>
</protein>
<dbReference type="Gene3D" id="1.10.579.10">
    <property type="entry name" value="DNA Cyclobutane Dipyrimidine Photolyase, subunit A, domain 3"/>
    <property type="match status" value="1"/>
</dbReference>
<dbReference type="FunFam" id="1.10.579.10:FF:000001">
    <property type="entry name" value="Cryptochrome 1"/>
    <property type="match status" value="1"/>
</dbReference>
<organism evidence="24 25">
    <name type="scientific">Sus scrofa</name>
    <name type="common">Pig</name>
    <dbReference type="NCBI Taxonomy" id="9823"/>
    <lineage>
        <taxon>Eukaryota</taxon>
        <taxon>Metazoa</taxon>
        <taxon>Chordata</taxon>
        <taxon>Craniata</taxon>
        <taxon>Vertebrata</taxon>
        <taxon>Euteleostomi</taxon>
        <taxon>Mammalia</taxon>
        <taxon>Eutheria</taxon>
        <taxon>Laurasiatheria</taxon>
        <taxon>Artiodactyla</taxon>
        <taxon>Suina</taxon>
        <taxon>Suidae</taxon>
        <taxon>Sus</taxon>
    </lineage>
</organism>
<evidence type="ECO:0000256" key="3">
    <source>
        <dbReference type="ARBA" id="ARBA00004496"/>
    </source>
</evidence>
<dbReference type="Ensembl" id="ENSSSCT00025041652.1">
    <property type="protein sequence ID" value="ENSSSCP00025017724.1"/>
    <property type="gene ID" value="ENSSSCG00025030613.1"/>
</dbReference>
<feature type="domain" description="Photolyase/cryptochrome alpha/beta" evidence="22">
    <location>
        <begin position="23"/>
        <end position="152"/>
    </location>
</feature>
<evidence type="ECO:0000256" key="6">
    <source>
        <dbReference type="ARBA" id="ARBA00022491"/>
    </source>
</evidence>
<feature type="site" description="Electron transfer via tryptophanyl radical" evidence="20">
    <location>
        <position position="394"/>
    </location>
</feature>
<evidence type="ECO:0000256" key="4">
    <source>
        <dbReference type="ARBA" id="ARBA00005862"/>
    </source>
</evidence>
<evidence type="ECO:0000256" key="10">
    <source>
        <dbReference type="ARBA" id="ARBA00022741"/>
    </source>
</evidence>
<dbReference type="GO" id="GO:0048511">
    <property type="term" value="P:rhythmic process"/>
    <property type="evidence" value="ECO:0007669"/>
    <property type="project" value="UniProtKB-KW"/>
</dbReference>
<evidence type="ECO:0000256" key="19">
    <source>
        <dbReference type="PIRSR" id="PIRSR602081-1"/>
    </source>
</evidence>
<evidence type="ECO:0000256" key="12">
    <source>
        <dbReference type="ARBA" id="ARBA00022991"/>
    </source>
</evidence>
<evidence type="ECO:0000256" key="5">
    <source>
        <dbReference type="ARBA" id="ARBA00022490"/>
    </source>
</evidence>
<feature type="binding site" evidence="19">
    <location>
        <position position="254"/>
    </location>
    <ligand>
        <name>FAD</name>
        <dbReference type="ChEBI" id="CHEBI:57692"/>
    </ligand>
</feature>
<dbReference type="Ensembl" id="ENSSSCT00060020703.1">
    <property type="protein sequence ID" value="ENSSSCP00060008499.1"/>
    <property type="gene ID" value="ENSSSCG00060015542.1"/>
</dbReference>
<evidence type="ECO:0000256" key="14">
    <source>
        <dbReference type="ARBA" id="ARBA00023108"/>
    </source>
</evidence>
<keyword evidence="10" id="KW-0547">Nucleotide-binding</keyword>
<evidence type="ECO:0000256" key="7">
    <source>
        <dbReference type="ARBA" id="ARBA00022543"/>
    </source>
</evidence>
<evidence type="ECO:0000256" key="9">
    <source>
        <dbReference type="ARBA" id="ARBA00022630"/>
    </source>
</evidence>
<dbReference type="PANTHER" id="PTHR11455:SF15">
    <property type="entry name" value="CRYPTOCHROME-2"/>
    <property type="match status" value="1"/>
</dbReference>
<keyword evidence="11 19" id="KW-0274">FAD</keyword>
<dbReference type="GO" id="GO:0005634">
    <property type="term" value="C:nucleus"/>
    <property type="evidence" value="ECO:0007669"/>
    <property type="project" value="UniProtKB-SubCell"/>
</dbReference>
<keyword evidence="17" id="KW-0539">Nucleus</keyword>
<dbReference type="Ensembl" id="ENSSSCT00055013480.1">
    <property type="protein sequence ID" value="ENSSSCP00055010603.1"/>
    <property type="gene ID" value="ENSSSCG00055006930.1"/>
</dbReference>
<keyword evidence="7" id="KW-0600">Photoreceptor protein</keyword>
<feature type="site" description="Electron transfer via tryptophanyl radical" evidence="20">
    <location>
        <position position="340"/>
    </location>
</feature>
<keyword evidence="5" id="KW-0963">Cytoplasm</keyword>
<keyword evidence="13" id="KW-0805">Transcription regulation</keyword>
<dbReference type="Proteomes" id="UP000694728">
    <property type="component" value="Unplaced"/>
</dbReference>
<dbReference type="Ensembl" id="ENSSSCT00065101785.1">
    <property type="protein sequence ID" value="ENSSSCP00065044860.1"/>
    <property type="gene ID" value="ENSSSCG00065073883.1"/>
</dbReference>
<dbReference type="Proteomes" id="UP000694727">
    <property type="component" value="Unplaced"/>
</dbReference>
<evidence type="ECO:0000256" key="11">
    <source>
        <dbReference type="ARBA" id="ARBA00022827"/>
    </source>
</evidence>
<feature type="compositionally biased region" description="Low complexity" evidence="21">
    <location>
        <begin position="535"/>
        <end position="548"/>
    </location>
</feature>
<feature type="binding site" evidence="19">
    <location>
        <begin position="309"/>
        <end position="316"/>
    </location>
    <ligand>
        <name>FAD</name>
        <dbReference type="ChEBI" id="CHEBI:57692"/>
    </ligand>
</feature>
<dbReference type="Proteomes" id="UP000694725">
    <property type="component" value="Unplaced"/>
</dbReference>
<dbReference type="Ensembl" id="ENSSSCT00040072254.1">
    <property type="protein sequence ID" value="ENSSSCP00040030862.1"/>
    <property type="gene ID" value="ENSSSCG00040053181.1"/>
</dbReference>
<dbReference type="Ensembl" id="ENSSSCT00050001317.1">
    <property type="protein sequence ID" value="ENSSSCP00050000349.1"/>
    <property type="gene ID" value="ENSSSCG00050001107.1"/>
</dbReference>
<feature type="region of interest" description="Disordered" evidence="21">
    <location>
        <begin position="533"/>
        <end position="606"/>
    </location>
</feature>
<comment type="cofactor">
    <cofactor evidence="19">
        <name>FAD</name>
        <dbReference type="ChEBI" id="CHEBI:57692"/>
    </cofactor>
    <text evidence="19">Binds 1 FAD per subunit.</text>
</comment>
<comment type="subcellular location">
    <subcellularLocation>
        <location evidence="3">Cytoplasm</location>
    </subcellularLocation>
    <subcellularLocation>
        <location evidence="2">Nucleus</location>
    </subcellularLocation>
</comment>
<dbReference type="Gene3D" id="3.40.50.620">
    <property type="entry name" value="HUPs"/>
    <property type="match status" value="1"/>
</dbReference>
<dbReference type="InterPro" id="IPR006050">
    <property type="entry name" value="DNA_photolyase_N"/>
</dbReference>
<keyword evidence="12" id="KW-0157">Chromophore</keyword>
<dbReference type="Proteomes" id="UP000694570">
    <property type="component" value="Unplaced"/>
</dbReference>
<dbReference type="GO" id="GO:0005737">
    <property type="term" value="C:cytoplasm"/>
    <property type="evidence" value="ECO:0007669"/>
    <property type="project" value="UniProtKB-SubCell"/>
</dbReference>
<dbReference type="InterPro" id="IPR036134">
    <property type="entry name" value="Crypto/Photolyase_FAD-like_sf"/>
</dbReference>
<dbReference type="GO" id="GO:0000166">
    <property type="term" value="F:nucleotide binding"/>
    <property type="evidence" value="ECO:0007669"/>
    <property type="project" value="UniProtKB-KW"/>
</dbReference>
<evidence type="ECO:0000256" key="8">
    <source>
        <dbReference type="ARBA" id="ARBA00022606"/>
    </source>
</evidence>
<dbReference type="Pfam" id="PF00875">
    <property type="entry name" value="DNA_photolyase"/>
    <property type="match status" value="1"/>
</dbReference>
<dbReference type="InterPro" id="IPR014729">
    <property type="entry name" value="Rossmann-like_a/b/a_fold"/>
</dbReference>
<evidence type="ECO:0000313" key="24">
    <source>
        <dbReference type="Ensembl" id="ENSSSCP00025017724.1"/>
    </source>
</evidence>
<evidence type="ECO:0000313" key="25">
    <source>
        <dbReference type="Proteomes" id="UP000694727"/>
    </source>
</evidence>
<dbReference type="Proteomes" id="UP000694723">
    <property type="component" value="Unplaced"/>
</dbReference>
<dbReference type="Ensembl" id="ENSSSCT00015029420.1">
    <property type="protein sequence ID" value="ENSSSCP00015011567.1"/>
    <property type="gene ID" value="ENSSSCG00015022069.1"/>
</dbReference>
<evidence type="ECO:0000256" key="17">
    <source>
        <dbReference type="ARBA" id="ARBA00023242"/>
    </source>
</evidence>
<dbReference type="Proteomes" id="UP000694722">
    <property type="component" value="Unplaced"/>
</dbReference>
<accession>A0A8D0RIY6</accession>
<dbReference type="InterPro" id="IPR002081">
    <property type="entry name" value="Cryptochrome/DNA_photolyase_1"/>
</dbReference>
<feature type="site" description="Electron transfer via tryptophanyl radical" evidence="20">
    <location>
        <position position="417"/>
    </location>
</feature>
<evidence type="ECO:0000259" key="22">
    <source>
        <dbReference type="PROSITE" id="PS51645"/>
    </source>
</evidence>